<reference evidence="3" key="1">
    <citation type="submission" date="2016-06" db="EMBL/GenBank/DDBJ databases">
        <title>Parallel loss of symbiosis genes in relatives of nitrogen-fixing non-legume Parasponia.</title>
        <authorList>
            <person name="Van Velzen R."/>
            <person name="Holmer R."/>
            <person name="Bu F."/>
            <person name="Rutten L."/>
            <person name="Van Zeijl A."/>
            <person name="Liu W."/>
            <person name="Santuari L."/>
            <person name="Cao Q."/>
            <person name="Sharma T."/>
            <person name="Shen D."/>
            <person name="Roswanjaya Y."/>
            <person name="Wardhani T."/>
            <person name="Kalhor M.S."/>
            <person name="Jansen J."/>
            <person name="Van den Hoogen J."/>
            <person name="Gungor B."/>
            <person name="Hartog M."/>
            <person name="Hontelez J."/>
            <person name="Verver J."/>
            <person name="Yang W.-C."/>
            <person name="Schijlen E."/>
            <person name="Repin R."/>
            <person name="Schilthuizen M."/>
            <person name="Schranz E."/>
            <person name="Heidstra R."/>
            <person name="Miyata K."/>
            <person name="Fedorova E."/>
            <person name="Kohlen W."/>
            <person name="Bisseling T."/>
            <person name="Smit S."/>
            <person name="Geurts R."/>
        </authorList>
    </citation>
    <scope>NUCLEOTIDE SEQUENCE [LARGE SCALE GENOMIC DNA]</scope>
    <source>
        <strain evidence="3">cv. WU1-14</strain>
    </source>
</reference>
<comment type="caution">
    <text evidence="2">The sequence shown here is derived from an EMBL/GenBank/DDBJ whole genome shotgun (WGS) entry which is preliminary data.</text>
</comment>
<evidence type="ECO:0000313" key="2">
    <source>
        <dbReference type="EMBL" id="PON67935.1"/>
    </source>
</evidence>
<accession>A0A2P5D3V9</accession>
<gene>
    <name evidence="2" type="ORF">PanWU01x14_099320</name>
</gene>
<feature type="compositionally biased region" description="Basic and acidic residues" evidence="1">
    <location>
        <begin position="77"/>
        <end position="87"/>
    </location>
</feature>
<dbReference type="EMBL" id="JXTB01000067">
    <property type="protein sequence ID" value="PON67935.1"/>
    <property type="molecule type" value="Genomic_DNA"/>
</dbReference>
<proteinExistence type="predicted"/>
<dbReference type="AlphaFoldDB" id="A0A2P5D3V9"/>
<feature type="region of interest" description="Disordered" evidence="1">
    <location>
        <begin position="77"/>
        <end position="110"/>
    </location>
</feature>
<feature type="compositionally biased region" description="Basic residues" evidence="1">
    <location>
        <begin position="96"/>
        <end position="110"/>
    </location>
</feature>
<name>A0A2P5D3V9_PARAD</name>
<sequence>MASICQERDLGTLPFCQDGLSLRVHLPRNALNALSGSGAVGLPSMQTLGASDRQLSWLGSDWLNRLGSVVDSALNSEDPKADGKITCDPRGPSRGSRFRNGPHSRKLIYC</sequence>
<evidence type="ECO:0000313" key="3">
    <source>
        <dbReference type="Proteomes" id="UP000237105"/>
    </source>
</evidence>
<keyword evidence="3" id="KW-1185">Reference proteome</keyword>
<organism evidence="2 3">
    <name type="scientific">Parasponia andersonii</name>
    <name type="common">Sponia andersonii</name>
    <dbReference type="NCBI Taxonomy" id="3476"/>
    <lineage>
        <taxon>Eukaryota</taxon>
        <taxon>Viridiplantae</taxon>
        <taxon>Streptophyta</taxon>
        <taxon>Embryophyta</taxon>
        <taxon>Tracheophyta</taxon>
        <taxon>Spermatophyta</taxon>
        <taxon>Magnoliopsida</taxon>
        <taxon>eudicotyledons</taxon>
        <taxon>Gunneridae</taxon>
        <taxon>Pentapetalae</taxon>
        <taxon>rosids</taxon>
        <taxon>fabids</taxon>
        <taxon>Rosales</taxon>
        <taxon>Cannabaceae</taxon>
        <taxon>Parasponia</taxon>
    </lineage>
</organism>
<protein>
    <submittedName>
        <fullName evidence="2">Uncharacterized protein</fullName>
    </submittedName>
</protein>
<dbReference type="Proteomes" id="UP000237105">
    <property type="component" value="Unassembled WGS sequence"/>
</dbReference>
<evidence type="ECO:0000256" key="1">
    <source>
        <dbReference type="SAM" id="MobiDB-lite"/>
    </source>
</evidence>